<organism evidence="2 3">
    <name type="scientific">Mycena chlorophos</name>
    <name type="common">Agaric fungus</name>
    <name type="synonym">Agaricus chlorophos</name>
    <dbReference type="NCBI Taxonomy" id="658473"/>
    <lineage>
        <taxon>Eukaryota</taxon>
        <taxon>Fungi</taxon>
        <taxon>Dikarya</taxon>
        <taxon>Basidiomycota</taxon>
        <taxon>Agaricomycotina</taxon>
        <taxon>Agaricomycetes</taxon>
        <taxon>Agaricomycetidae</taxon>
        <taxon>Agaricales</taxon>
        <taxon>Marasmiineae</taxon>
        <taxon>Mycenaceae</taxon>
        <taxon>Mycena</taxon>
    </lineage>
</organism>
<evidence type="ECO:0000256" key="1">
    <source>
        <dbReference type="SAM" id="MobiDB-lite"/>
    </source>
</evidence>
<proteinExistence type="predicted"/>
<dbReference type="Proteomes" id="UP000815677">
    <property type="component" value="Unassembled WGS sequence"/>
</dbReference>
<feature type="compositionally biased region" description="Low complexity" evidence="1">
    <location>
        <begin position="50"/>
        <end position="63"/>
    </location>
</feature>
<reference evidence="2" key="1">
    <citation type="submission" date="2014-09" db="EMBL/GenBank/DDBJ databases">
        <title>Genome sequence of the luminous mushroom Mycena chlorophos for searching fungal bioluminescence genes.</title>
        <authorList>
            <person name="Tanaka Y."/>
            <person name="Kasuga D."/>
            <person name="Oba Y."/>
            <person name="Hase S."/>
            <person name="Sato K."/>
            <person name="Oba Y."/>
            <person name="Sakakibara Y."/>
        </authorList>
    </citation>
    <scope>NUCLEOTIDE SEQUENCE</scope>
</reference>
<accession>A0ABQ0LNW0</accession>
<protein>
    <submittedName>
        <fullName evidence="2">Uncharacterized protein</fullName>
    </submittedName>
</protein>
<name>A0ABQ0LNW0_MYCCL</name>
<keyword evidence="3" id="KW-1185">Reference proteome</keyword>
<feature type="region of interest" description="Disordered" evidence="1">
    <location>
        <begin position="50"/>
        <end position="79"/>
    </location>
</feature>
<sequence>MALSLRQEIARKVLAPRRPPSLESGIRIHHAYTQTKRIPAQASIAILTPTSTSTSSLPSLPSPQSWHRGRERPASKRAVVDSPIRAALRARLGRRRRRRAAESRPVVCFGYATAVAIPGCRPRLGSHGRLQPKATVGRRKGMGTAVLVSGRRTWRRRGSPATSPVAEVLVEFADTRICDDARAVDVRRGQDSERANANAIRRLANAGSNARGSVLFAAVVLAACA</sequence>
<dbReference type="EMBL" id="DF847878">
    <property type="protein sequence ID" value="GAT52711.1"/>
    <property type="molecule type" value="Genomic_DNA"/>
</dbReference>
<evidence type="ECO:0000313" key="3">
    <source>
        <dbReference type="Proteomes" id="UP000815677"/>
    </source>
</evidence>
<evidence type="ECO:0000313" key="2">
    <source>
        <dbReference type="EMBL" id="GAT52711.1"/>
    </source>
</evidence>
<gene>
    <name evidence="2" type="ORF">MCHLO_09735</name>
</gene>